<protein>
    <submittedName>
        <fullName evidence="1">Uncharacterized protein</fullName>
    </submittedName>
</protein>
<reference evidence="1 2" key="1">
    <citation type="journal article" date="2019" name="BMC Genomics">
        <title>New insights from Opisthorchis felineus genome: update on genomics of the epidemiologically important liver flukes.</title>
        <authorList>
            <person name="Ershov N.I."/>
            <person name="Mordvinov V.A."/>
            <person name="Prokhortchouk E.B."/>
            <person name="Pakharukova M.Y."/>
            <person name="Gunbin K.V."/>
            <person name="Ustyantsev K."/>
            <person name="Genaev M.A."/>
            <person name="Blinov A.G."/>
            <person name="Mazur A."/>
            <person name="Boulygina E."/>
            <person name="Tsygankova S."/>
            <person name="Khrameeva E."/>
            <person name="Chekanov N."/>
            <person name="Fan G."/>
            <person name="Xiao A."/>
            <person name="Zhang H."/>
            <person name="Xu X."/>
            <person name="Yang H."/>
            <person name="Solovyev V."/>
            <person name="Lee S.M."/>
            <person name="Liu X."/>
            <person name="Afonnikov D.A."/>
            <person name="Skryabin K.G."/>
        </authorList>
    </citation>
    <scope>NUCLEOTIDE SEQUENCE [LARGE SCALE GENOMIC DNA]</scope>
    <source>
        <strain evidence="1">AK-0245</strain>
        <tissue evidence="1">Whole organism</tissue>
    </source>
</reference>
<dbReference type="OrthoDB" id="1679758at2759"/>
<comment type="caution">
    <text evidence="1">The sequence shown here is derived from an EMBL/GenBank/DDBJ whole genome shotgun (WGS) entry which is preliminary data.</text>
</comment>
<keyword evidence="2" id="KW-1185">Reference proteome</keyword>
<evidence type="ECO:0000313" key="1">
    <source>
        <dbReference type="EMBL" id="TGZ50382.1"/>
    </source>
</evidence>
<proteinExistence type="predicted"/>
<evidence type="ECO:0000313" key="2">
    <source>
        <dbReference type="Proteomes" id="UP000308267"/>
    </source>
</evidence>
<dbReference type="Proteomes" id="UP000308267">
    <property type="component" value="Unassembled WGS sequence"/>
</dbReference>
<dbReference type="AlphaFoldDB" id="A0A4S2KL79"/>
<gene>
    <name evidence="1" type="ORF">CRM22_010787</name>
</gene>
<accession>A0A4S2KL79</accession>
<organism evidence="1 2">
    <name type="scientific">Opisthorchis felineus</name>
    <dbReference type="NCBI Taxonomy" id="147828"/>
    <lineage>
        <taxon>Eukaryota</taxon>
        <taxon>Metazoa</taxon>
        <taxon>Spiralia</taxon>
        <taxon>Lophotrochozoa</taxon>
        <taxon>Platyhelminthes</taxon>
        <taxon>Trematoda</taxon>
        <taxon>Digenea</taxon>
        <taxon>Opisthorchiida</taxon>
        <taxon>Opisthorchiata</taxon>
        <taxon>Opisthorchiidae</taxon>
        <taxon>Opisthorchis</taxon>
    </lineage>
</organism>
<sequence length="71" mass="8196">MDRKKGSRRVLIILASSMLCQDNTYVAFCICARELKCHSVNLNNYAQSDQILYCKKHYQENVLAKNTQTPI</sequence>
<name>A0A4S2KL79_OPIFE</name>
<dbReference type="EMBL" id="SJOL01010838">
    <property type="protein sequence ID" value="TGZ50382.1"/>
    <property type="molecule type" value="Genomic_DNA"/>
</dbReference>